<dbReference type="Pfam" id="PF12624">
    <property type="entry name" value="VPS13_N"/>
    <property type="match status" value="1"/>
</dbReference>
<feature type="domain" description="MABP" evidence="4">
    <location>
        <begin position="2559"/>
        <end position="2710"/>
    </location>
</feature>
<accession>F2UIK6</accession>
<dbReference type="STRING" id="946362.F2UIK6"/>
<dbReference type="PROSITE" id="PS51498">
    <property type="entry name" value="MABP"/>
    <property type="match status" value="2"/>
</dbReference>
<feature type="compositionally biased region" description="Basic residues" evidence="3">
    <location>
        <begin position="2806"/>
        <end position="2815"/>
    </location>
</feature>
<feature type="compositionally biased region" description="Gly residues" evidence="3">
    <location>
        <begin position="1529"/>
        <end position="1543"/>
    </location>
</feature>
<dbReference type="RefSeq" id="XP_004990895.1">
    <property type="nucleotide sequence ID" value="XM_004990838.1"/>
</dbReference>
<evidence type="ECO:0000256" key="3">
    <source>
        <dbReference type="SAM" id="MobiDB-lite"/>
    </source>
</evidence>
<reference evidence="5" key="1">
    <citation type="submission" date="2009-08" db="EMBL/GenBank/DDBJ databases">
        <title>Annotation of Salpingoeca rosetta.</title>
        <authorList>
            <consortium name="The Broad Institute Genome Sequencing Platform"/>
            <person name="Russ C."/>
            <person name="Cuomo C."/>
            <person name="Burger G."/>
            <person name="Gray M.W."/>
            <person name="Holland P.W.H."/>
            <person name="King N."/>
            <person name="Lang F.B.F."/>
            <person name="Roger A.J."/>
            <person name="Ruiz-Trillo I."/>
            <person name="Young S.K."/>
            <person name="Zeng Q."/>
            <person name="Gargeya S."/>
            <person name="Alvarado L."/>
            <person name="Berlin A."/>
            <person name="Chapman S.B."/>
            <person name="Chen Z."/>
            <person name="Freedman E."/>
            <person name="Gellesch M."/>
            <person name="Goldberg J."/>
            <person name="Griggs A."/>
            <person name="Gujja S."/>
            <person name="Heilman E."/>
            <person name="Heiman D."/>
            <person name="Howarth C."/>
            <person name="Mehta T."/>
            <person name="Neiman D."/>
            <person name="Pearson M."/>
            <person name="Roberts A."/>
            <person name="Saif S."/>
            <person name="Shea T."/>
            <person name="Shenoy N."/>
            <person name="Sisk P."/>
            <person name="Stolte C."/>
            <person name="Sykes S."/>
            <person name="White J."/>
            <person name="Yandava C."/>
            <person name="Haas B."/>
            <person name="Nusbaum C."/>
            <person name="Birren B."/>
        </authorList>
    </citation>
    <scope>NUCLEOTIDE SEQUENCE [LARGE SCALE GENOMIC DNA]</scope>
    <source>
        <strain evidence="5">ATCC 50818</strain>
    </source>
</reference>
<feature type="region of interest" description="Disordered" evidence="3">
    <location>
        <begin position="1512"/>
        <end position="1552"/>
    </location>
</feature>
<evidence type="ECO:0000259" key="4">
    <source>
        <dbReference type="PROSITE" id="PS51498"/>
    </source>
</evidence>
<dbReference type="OrthoDB" id="5983338at2759"/>
<dbReference type="GeneID" id="16071458"/>
<sequence length="4369" mass="479040">MLSNVAFWAMKKFMAPYFQNLDDAALKISVLEGKVTLTNLHLKKEVLQKELGLPISITAGVVGLLHLEVSWKNLFSKPIRVTLDEVTLIVEPTEEQKYDAEKEKQAKLKQRRDQLDALDKDEAPSADDDLFSSKIVFGVVNNLQVTVKRIHLRYEDSGAVTPCSPFAGGVTLGEITICSADSNWRPTVKELSHTVARKLLELKNLSIYLDGNTDTHALISTSKQSIADIRAVMNKVFQDQSNLDKHHHILRPLAFNGQLCINKKVVTPDGKRPPQFELDFAMPSIGLDLRRVQFLNILSSASHFSLAEKRKEHKRLRPAVPVSGHALAWWTFAAKSITRRWRRRRDMWSWAKMKQRRDLRLEYVELFTRVLKRQASSADAKRAKAIEEDERLSINDIRLYRKIAKSRVPKRSLGGGLMKSVKSWFWSSSSSSAQTSEDIERELSESRKELVQMLAKEEDYETPKDADYVGAIVNAALKSLVLRLLRDSADAKSLDTSKGDCLLQFECDDLTANALQRPVGDGLCVKASLSRTFAQVHCPVTNRMVDLLKALMGDAGGDDDDGQLATSLQFDVNPIPMANEPHIDMALKLVMQGHMIQLQPRPIKSIVEFFQVPPTINTADIVDATSASLVHAQQQMRAGLEHAINTRKNMKLDVNIRAPVVSVSVPTDVEHAPKLLVADLGTVAVHSSLQEPTDTTTLSLKDLQVLMYDRYNIDLQQIKVLLVDNMDQWRELQTKKTSTRHIVDETKIHAVVGKCLRENDVQLPFITVNARIDDIRVGVSDQQVLSLLSLASTFIGDLDLQALTEQAAVWTEASTFDADAYRYTQSVEDDFERFLASTDSNNNNGGSATQASKKKKKDSGKGEAAQSSAASTPVSRKPTLKRTPSGISSKSDNHDDDEDEFQDASSELRPAATPKPPPSDIAIRLLQADLKIARMEVQLYEALADGRRKKNLCFTAYDLSAYVNQRTLDMVVEATLAGIDVGVFSGPDPRRMEEMCLLYTRDDAITTPDVLSSSEARRMASCQSTNKNFVSLSATIVDPKHPDLQTSFSNTLVTVQGDISRLAISLEQHAAVALVKTTLPLVQGVVTKIADMTAPAAQAELAWDDGKGSTTQLSAAQATGAAAAAGSDTTASPTTITQQQPQAGGDDDDDDDRVRPTDMAIAFHSTGLDIGIATGRTYLAVLSVDNLSANVVQCGTQTTIQAQLGQPRLRNHSVVNDEGYLYRDVIDVIASDTLIDTQLLLEADPKQGQVPLSISLRAAPLRIFVLPDFIAGVLEFIAPVLTTLEDISANADDAADRSGSSTTATSSAAGDVEDDTEADGRMHVDILVSSPTVVVPLSPYDTTAVVIDLGSITVTNNVTACVQNAKFSKDPELLGRDVKSALLYNHMLVKISGLNLARAVVDARNKTKAFAAQVRPLAVLDDTTVEVMLQAGEREMYEEAQALATFTDNDIISETVLVKEVEPFTFELNQEAAAVMASAAVGATQVSVGQTDYLTLITLAENIMASPLMQPSSTAAAAGDGGGDDDGGELTGGSGDGNGGDDVGAGTAADSVTVPEVDVERLDAPHAAAMFMAVHLQEISASLYLDDGVSVDNCRDKKYQLTHLAVQDLRARVTMNATGTNELAASVTIAALSARDTLPRKGRADDDGYTFLTTPPGMSRALLEGSLFFRRQTIRVVGDETLDVDRLRAPLQETGKIRSLFVQQNAPEGVRVVIGWMHNYREAAAAIKRVRSLKLPGVKKVDLGPSLDSDAQGVFRGFVLYVSPELCQSLLRFFIISSSSTSTSTTSGRGPASASQQLRDQQQQQQQLELEPSSAAVTTSSTATSSPAAAAAPVASADPTRNPAYVKDVLQEGAEPRPLPQPVECFRVDATIEHPTVVVLESIARRARQFNLDFVLQAHAMFTEEVVFVDAQVSDFLIVSREGNDQSTRLDCVAPCCVSSVFRQQGGKTAISLDVDPININLAYADVRSATRFATSLVEEYERLTSTTNSGKWTQLPFRLSPQCHVPPKEAASLDVSVATAGRVTEEVLTANVPCVNLLLINTKGGLRAPLLCVSTSLSGTVTNWSRAIVADAHVQIAIAAVDPHHSSWEPILLRETRDDEVIGGYTLSLKVERGDSGKIDLSDVSIEKQSASRSTKRSHGPTGGDARNLLTPTVDTFWRCAPRKKHVVVFDMGRCIKLERFLYQPVRQPHLQPKDSRLFASDSRNGPWVEACRLSAAQQTHTVAPVQTPKFNASGRYWRWEILSRYGKEGAGVSYVGFQGAEGGLNINLQTEDRLDLTVTSTGVQHVTDILTKWMRITSVTGKSTKGAHGGRVGTHKLINLTDRTLAFTPSGRFSADVARKHVVPPGELMVFTPEREVLSDMHGQSRGTGASTGSARQQFMGYMAKGQQQHTSAITDIVIIDANKGERPPPGYRMIEKNLNEGGSGHKLYLCYGSNQDQQPITDVQVSFIGTKGCITPKIGVHEPIPAGYDMIPTNLNTGASGARDVFMSVFRGNGAPIIDMTVIYHNGTKHESIPSGFYVIRKNLSAGQKKKENPMLCIKRAPCRWTAVEPKTVTGEKPITNLFVSIIRKGARLAPQGPPDDDASNPVYWDAMYDGKPFNLNEKSGGDNIFLLRTTDTRFEPITALKIGYTREPEDEGWETTGVNLNLGNKGAALYLHFRREPGAPPVVEIRFFYTNNAPNGFIVLFPDLNKNLSMTRACYMCYRVADVNPAAIEILTPQTPRGSSQHINTAPAASTPDAGARGGTVSSSRARDRNADDDDGGGDDDDDDDDDAGEEDSSNGRGQGADDDNEDEQSSSRDGGPTHKRISKAGKQKARELYALELLRLSGDGEHAIGLEVDGFQPLQGLAISEVGETTCELTTSSGSGRCVRLVVHVRVQDGVREVIMRSPLHLENGLKHPVDVCVPGFSHTEELSISLVPEQQYSPPLGLLDTVSTDDMLVPLLRFFDPAANKHMYTTDPLQAISCNLHAQQVCTLGFVYRHQLENTVPLWLTRLSPTEHEYDGFVNQPGLVLPGQKPLKEEMSTTELQTKGLRLAGYVYPPQTSPAATTATERVELRPLHRLYNPKFKDILLTNSTEEAAAALKSKKVAYKVPGVKEADDKLAAPMCLLVKDPGQVRVRLKEGHPWSEMVEDCRLSRDPAKRDLVCKDEQRPFVCSLCPTGREMQSSFRIVEPLSFKNSLPVCVVFGLCANEEALPYSYVAVPPGGKCGFTSLVHKRALTVRMAIVNSMDNLPTHETLVRDTPPKFTEGYWSKPCMIDLDRPKKKPYTTTWVPPEELSQALTMLKLFLTLRREPAEYGPETAILYCPFQIVNNTDLQLSVRPRTTSGEPYIPRRPQPKSDYDKRKLSSGEGDTHTVWLYSPLTRLDETVVSFDGFRSRPFDVTKLVAGNTLIKCLYVDDKGEVQERGRAPKILMIHWEFADEDLLSRRLFVDPILTFKNDTSEPVHLTRVKQATDDPVDQRTRTIPPGLTWHDADVPNKTLWKLALSSVTGWSGAFAPTELGVDVRVVHTLKIHNDEDELTAVEADCFKKAGRFVVTFRPVSSTPPMRIENHTNRKIAFKQSEVTWAPEYLLNPSFGMNYALEDPNPAAKRELQLKVYTTSNTEECDWVSVPFAPEGVMKLRNKKKKGTKESPDDDVLAVVNVIPDKTTGVLHYVIANDVKHLRSLYGLSADAESEELLLNVNVLLEGGLSVSLIDSTKQRPSEFALFTLDNISASFTQTTQRLKLAAAVQKLQLDFQQHDALYPVVMYSRTQLEQKEEENRMHVFELSFVQKLGDVSGRAADSIEYFGAKLLPLELKVDGEFLAQLLRFLSVLELLPEGELTDDPPPASPVPLFCKHIFISPVDVRVTLTNADAATQDLPAVFQTIGITIPAVNSAPFNLNSFELKDTLISLTALLIRLGESYEHNVFRWLVSIGLVSTILSLDMLGDPLQVVRDVAGGFKSLFFNPVSSVLAGPEEFGAAVTKGVKDLGTGVVGGGVGMGAKMVGATGRGLAKVTFDKKFQEERERTLRAQPTGARRGFLSGARMFARGLRSGVSGVVTTPVREGKEGGVGKGLLGFGKGMLGLFVKPASGAVDLVSCTLRGIETSISGQQGVERARLPRHIHAKGTVVPYSPLKSQGVGFIQRTPVLRDNYGDIPYVAHVSEILKQDTKRGEHHLCVILALSTRILVLDVVAGKKITVQKEFDATKLRGFQEKPERNGMELTFSDSSAGILPVRDDDTYPVLGAILKTLYNLNVRHAFQVDSLDTVFRPESDHTELVQVHEYERNCDGTWAKRFIPSDPISAYVVSGTYEQFVSLKEIKPHPGWEWIGNWMLADSARDGDEAWEYARNLSSRFEKDMRNASIRRRKWVREQQEVAHLHDASTA</sequence>
<evidence type="ECO:0000256" key="1">
    <source>
        <dbReference type="ARBA" id="ARBA00006545"/>
    </source>
</evidence>
<feature type="compositionally biased region" description="Low complexity" evidence="3">
    <location>
        <begin position="1292"/>
        <end position="1309"/>
    </location>
</feature>
<feature type="domain" description="MABP" evidence="4">
    <location>
        <begin position="2393"/>
        <end position="2545"/>
    </location>
</feature>
<dbReference type="EMBL" id="GL832976">
    <property type="protein sequence ID" value="EGD77055.1"/>
    <property type="molecule type" value="Genomic_DNA"/>
</dbReference>
<dbReference type="GO" id="GO:0006623">
    <property type="term" value="P:protein targeting to vacuole"/>
    <property type="evidence" value="ECO:0007669"/>
    <property type="project" value="TreeGrafter"/>
</dbReference>
<dbReference type="PANTHER" id="PTHR16166:SF93">
    <property type="entry name" value="INTERMEMBRANE LIPID TRANSFER PROTEIN VPS13"/>
    <property type="match status" value="1"/>
</dbReference>
<feature type="region of interest" description="Disordered" evidence="3">
    <location>
        <begin position="1780"/>
        <end position="1839"/>
    </location>
</feature>
<feature type="compositionally biased region" description="Acidic residues" evidence="3">
    <location>
        <begin position="2759"/>
        <end position="2781"/>
    </location>
</feature>
<gene>
    <name evidence="5" type="ORF">PTSG_12578</name>
</gene>
<feature type="compositionally biased region" description="Basic and acidic residues" evidence="3">
    <location>
        <begin position="3340"/>
        <end position="3352"/>
    </location>
</feature>
<feature type="region of interest" description="Disordered" evidence="3">
    <location>
        <begin position="3324"/>
        <end position="3352"/>
    </location>
</feature>
<feature type="region of interest" description="Disordered" evidence="3">
    <location>
        <begin position="2126"/>
        <end position="2148"/>
    </location>
</feature>
<keyword evidence="2" id="KW-0813">Transport</keyword>
<name>F2UIK6_SALR5</name>
<proteinExistence type="inferred from homology"/>
<protein>
    <recommendedName>
        <fullName evidence="4">MABP domain-containing protein</fullName>
    </recommendedName>
</protein>
<dbReference type="InterPro" id="IPR026854">
    <property type="entry name" value="VPS13_N"/>
</dbReference>
<dbReference type="InterPro" id="IPR026847">
    <property type="entry name" value="VPS13"/>
</dbReference>
<evidence type="ECO:0000313" key="5">
    <source>
        <dbReference type="EMBL" id="EGD77055.1"/>
    </source>
</evidence>
<evidence type="ECO:0000313" key="6">
    <source>
        <dbReference type="Proteomes" id="UP000007799"/>
    </source>
</evidence>
<dbReference type="OMA" id="INTMHER"/>
<feature type="compositionally biased region" description="Low complexity" evidence="3">
    <location>
        <begin position="1796"/>
        <end position="1837"/>
    </location>
</feature>
<dbReference type="InterPro" id="IPR023341">
    <property type="entry name" value="MABP"/>
</dbReference>
<dbReference type="eggNOG" id="KOG1809">
    <property type="taxonomic scope" value="Eukaryota"/>
</dbReference>
<feature type="region of interest" description="Disordered" evidence="3">
    <location>
        <begin position="1124"/>
        <end position="1155"/>
    </location>
</feature>
<feature type="region of interest" description="Disordered" evidence="3">
    <location>
        <begin position="1292"/>
        <end position="1315"/>
    </location>
</feature>
<dbReference type="Gene3D" id="2.100.10.50">
    <property type="match status" value="2"/>
</dbReference>
<dbReference type="InParanoid" id="F2UIK6"/>
<dbReference type="PANTHER" id="PTHR16166">
    <property type="entry name" value="VACUOLAR PROTEIN SORTING-ASSOCIATED PROTEIN VPS13"/>
    <property type="match status" value="1"/>
</dbReference>
<dbReference type="GO" id="GO:0005737">
    <property type="term" value="C:cytoplasm"/>
    <property type="evidence" value="ECO:0007669"/>
    <property type="project" value="UniProtKB-ARBA"/>
</dbReference>
<feature type="region of interest" description="Disordered" evidence="3">
    <location>
        <begin position="2723"/>
        <end position="2815"/>
    </location>
</feature>
<dbReference type="GO" id="GO:0045053">
    <property type="term" value="P:protein retention in Golgi apparatus"/>
    <property type="evidence" value="ECO:0007669"/>
    <property type="project" value="TreeGrafter"/>
</dbReference>
<keyword evidence="6" id="KW-1185">Reference proteome</keyword>
<evidence type="ECO:0000256" key="2">
    <source>
        <dbReference type="ARBA" id="ARBA00022448"/>
    </source>
</evidence>
<dbReference type="KEGG" id="sre:PTSG_12578"/>
<comment type="similarity">
    <text evidence="1">Belongs to the VPS13 family.</text>
</comment>
<feature type="compositionally biased region" description="Low complexity" evidence="3">
    <location>
        <begin position="1124"/>
        <end position="1135"/>
    </location>
</feature>
<feature type="compositionally biased region" description="Polar residues" evidence="3">
    <location>
        <begin position="2723"/>
        <end position="2736"/>
    </location>
</feature>
<organism evidence="6">
    <name type="scientific">Salpingoeca rosetta (strain ATCC 50818 / BSB-021)</name>
    <dbReference type="NCBI Taxonomy" id="946362"/>
    <lineage>
        <taxon>Eukaryota</taxon>
        <taxon>Choanoflagellata</taxon>
        <taxon>Craspedida</taxon>
        <taxon>Salpingoecidae</taxon>
        <taxon>Salpingoeca</taxon>
    </lineage>
</organism>
<dbReference type="Proteomes" id="UP000007799">
    <property type="component" value="Unassembled WGS sequence"/>
</dbReference>
<feature type="region of interest" description="Disordered" evidence="3">
    <location>
        <begin position="835"/>
        <end position="920"/>
    </location>
</feature>